<protein>
    <submittedName>
        <fullName evidence="1">Uncharacterized protein</fullName>
    </submittedName>
</protein>
<organism evidence="1 2">
    <name type="scientific">Scyliorhinus torazame</name>
    <name type="common">Cloudy catshark</name>
    <name type="synonym">Catulus torazame</name>
    <dbReference type="NCBI Taxonomy" id="75743"/>
    <lineage>
        <taxon>Eukaryota</taxon>
        <taxon>Metazoa</taxon>
        <taxon>Chordata</taxon>
        <taxon>Craniata</taxon>
        <taxon>Vertebrata</taxon>
        <taxon>Chondrichthyes</taxon>
        <taxon>Elasmobranchii</taxon>
        <taxon>Galeomorphii</taxon>
        <taxon>Galeoidea</taxon>
        <taxon>Carcharhiniformes</taxon>
        <taxon>Scyliorhinidae</taxon>
        <taxon>Scyliorhinus</taxon>
    </lineage>
</organism>
<reference evidence="1 2" key="1">
    <citation type="journal article" date="2018" name="Nat. Ecol. Evol.">
        <title>Shark genomes provide insights into elasmobranch evolution and the origin of vertebrates.</title>
        <authorList>
            <person name="Hara Y"/>
            <person name="Yamaguchi K"/>
            <person name="Onimaru K"/>
            <person name="Kadota M"/>
            <person name="Koyanagi M"/>
            <person name="Keeley SD"/>
            <person name="Tatsumi K"/>
            <person name="Tanaka K"/>
            <person name="Motone F"/>
            <person name="Kageyama Y"/>
            <person name="Nozu R"/>
            <person name="Adachi N"/>
            <person name="Nishimura O"/>
            <person name="Nakagawa R"/>
            <person name="Tanegashima C"/>
            <person name="Kiyatake I"/>
            <person name="Matsumoto R"/>
            <person name="Murakumo K"/>
            <person name="Nishida K"/>
            <person name="Terakita A"/>
            <person name="Kuratani S"/>
            <person name="Sato K"/>
            <person name="Hyodo S Kuraku.S."/>
        </authorList>
    </citation>
    <scope>NUCLEOTIDE SEQUENCE [LARGE SCALE GENOMIC DNA]</scope>
</reference>
<accession>A0A401PC77</accession>
<evidence type="ECO:0000313" key="1">
    <source>
        <dbReference type="EMBL" id="GCB70731.1"/>
    </source>
</evidence>
<evidence type="ECO:0000313" key="2">
    <source>
        <dbReference type="Proteomes" id="UP000288216"/>
    </source>
</evidence>
<dbReference type="AlphaFoldDB" id="A0A401PC77"/>
<comment type="caution">
    <text evidence="1">The sequence shown here is derived from an EMBL/GenBank/DDBJ whole genome shotgun (WGS) entry which is preliminary data.</text>
</comment>
<dbReference type="Proteomes" id="UP000288216">
    <property type="component" value="Unassembled WGS sequence"/>
</dbReference>
<dbReference type="EMBL" id="BFAA01000302">
    <property type="protein sequence ID" value="GCB70731.1"/>
    <property type="molecule type" value="Genomic_DNA"/>
</dbReference>
<keyword evidence="2" id="KW-1185">Reference proteome</keyword>
<proteinExistence type="predicted"/>
<sequence>MSRAPKIDSKGTVLRLEEKPFLEMQYLRFRAGKTGIVLRQPHEQDNEGGVKADGGNWIQCHEEVKDKKR</sequence>
<gene>
    <name evidence="1" type="ORF">scyTo_0001355</name>
</gene>
<name>A0A401PC77_SCYTO</name>